<proteinExistence type="inferred from homology"/>
<name>A0A512RTB0_9BACT</name>
<dbReference type="InterPro" id="IPR013320">
    <property type="entry name" value="ConA-like_dom_sf"/>
</dbReference>
<dbReference type="AlphaFoldDB" id="A0A512RTB0"/>
<evidence type="ECO:0000259" key="2">
    <source>
        <dbReference type="PROSITE" id="PS51762"/>
    </source>
</evidence>
<organism evidence="3 4">
    <name type="scientific">Chitinophaga cymbidii</name>
    <dbReference type="NCBI Taxonomy" id="1096750"/>
    <lineage>
        <taxon>Bacteria</taxon>
        <taxon>Pseudomonadati</taxon>
        <taxon>Bacteroidota</taxon>
        <taxon>Chitinophagia</taxon>
        <taxon>Chitinophagales</taxon>
        <taxon>Chitinophagaceae</taxon>
        <taxon>Chitinophaga</taxon>
    </lineage>
</organism>
<evidence type="ECO:0000313" key="4">
    <source>
        <dbReference type="Proteomes" id="UP000321436"/>
    </source>
</evidence>
<keyword evidence="3" id="KW-0378">Hydrolase</keyword>
<dbReference type="PROSITE" id="PS51762">
    <property type="entry name" value="GH16_2"/>
    <property type="match status" value="1"/>
</dbReference>
<evidence type="ECO:0000313" key="3">
    <source>
        <dbReference type="EMBL" id="GEP98936.1"/>
    </source>
</evidence>
<dbReference type="PROSITE" id="PS51257">
    <property type="entry name" value="PROKAR_LIPOPROTEIN"/>
    <property type="match status" value="1"/>
</dbReference>
<gene>
    <name evidence="3" type="ORF">CCY01nite_51960</name>
</gene>
<reference evidence="3 4" key="1">
    <citation type="submission" date="2019-07" db="EMBL/GenBank/DDBJ databases">
        <title>Whole genome shotgun sequence of Chitinophaga cymbidii NBRC 109752.</title>
        <authorList>
            <person name="Hosoyama A."/>
            <person name="Uohara A."/>
            <person name="Ohji S."/>
            <person name="Ichikawa N."/>
        </authorList>
    </citation>
    <scope>NUCLEOTIDE SEQUENCE [LARGE SCALE GENOMIC DNA]</scope>
    <source>
        <strain evidence="3 4">NBRC 109752</strain>
    </source>
</reference>
<dbReference type="RefSeq" id="WP_186831283.1">
    <property type="nucleotide sequence ID" value="NZ_BKAU01000010.1"/>
</dbReference>
<dbReference type="Proteomes" id="UP000321436">
    <property type="component" value="Unassembled WGS sequence"/>
</dbReference>
<comment type="caution">
    <text evidence="3">The sequence shown here is derived from an EMBL/GenBank/DDBJ whole genome shotgun (WGS) entry which is preliminary data.</text>
</comment>
<feature type="domain" description="GH16" evidence="2">
    <location>
        <begin position="41"/>
        <end position="274"/>
    </location>
</feature>
<dbReference type="GO" id="GO:0004553">
    <property type="term" value="F:hydrolase activity, hydrolyzing O-glycosyl compounds"/>
    <property type="evidence" value="ECO:0007669"/>
    <property type="project" value="InterPro"/>
</dbReference>
<evidence type="ECO:0000256" key="1">
    <source>
        <dbReference type="ARBA" id="ARBA00006865"/>
    </source>
</evidence>
<dbReference type="EMBL" id="BKAU01000010">
    <property type="protein sequence ID" value="GEP98936.1"/>
    <property type="molecule type" value="Genomic_DNA"/>
</dbReference>
<keyword evidence="4" id="KW-1185">Reference proteome</keyword>
<dbReference type="GO" id="GO:0005975">
    <property type="term" value="P:carbohydrate metabolic process"/>
    <property type="evidence" value="ECO:0007669"/>
    <property type="project" value="InterPro"/>
</dbReference>
<dbReference type="SUPFAM" id="SSF49899">
    <property type="entry name" value="Concanavalin A-like lectins/glucanases"/>
    <property type="match status" value="1"/>
</dbReference>
<comment type="similarity">
    <text evidence="1">Belongs to the glycosyl hydrolase 16 family.</text>
</comment>
<dbReference type="Gene3D" id="2.60.120.200">
    <property type="match status" value="1"/>
</dbReference>
<dbReference type="InterPro" id="IPR000757">
    <property type="entry name" value="Beta-glucanase-like"/>
</dbReference>
<protein>
    <submittedName>
        <fullName evidence="3">Glycosyl hydrolase family 16</fullName>
    </submittedName>
</protein>
<accession>A0A512RTB0</accession>
<sequence length="274" mass="31003">MKNMHTATWLIILVSLSSCFKQEKEKKQPEAEVMMTTPPGATWVLDSAKSDEFDSLDTTKWSAAPLWYYGGVTGDFAYKEANTVVTGGLARIKAQEESYNGKAYTAGCLKSKFEIGGDTYLEVRAKSIWREANVCIAIWLGDQPTVAKNPNIEIDMQETKDADSLPHQLNTSLLRWPMPYDPAVPNKVYGSWFYPQPAGLDEDFHIYGLERRSGKLRFYMDNVLYFEWEATDCPEFVTQLRPLILSIEGHAGDPVPAHLPSDFLIDWVRVYNAL</sequence>